<dbReference type="AlphaFoldDB" id="A0A975GTQ1"/>
<sequence>MTNPQKRQFGNAPAASYYYSKKKCPMIKAGTVKGIPGIPEEFLADAALPKASDSCFCRLRREFILRRDHTSASSVESSNGMTEMNLIIEYQTEQRGGKAVSGNYSDKPDLSGGKNVTVC</sequence>
<dbReference type="Proteomes" id="UP000663722">
    <property type="component" value="Chromosome"/>
</dbReference>
<keyword evidence="2" id="KW-1185">Reference proteome</keyword>
<accession>A0A975GTQ1</accession>
<name>A0A975GTQ1_9BACT</name>
<evidence type="ECO:0000313" key="1">
    <source>
        <dbReference type="EMBL" id="QTA93345.1"/>
    </source>
</evidence>
<dbReference type="RefSeq" id="WP_207680330.1">
    <property type="nucleotide sequence ID" value="NZ_CP061800.1"/>
</dbReference>
<organism evidence="1 2">
    <name type="scientific">Desulfonema magnum</name>
    <dbReference type="NCBI Taxonomy" id="45655"/>
    <lineage>
        <taxon>Bacteria</taxon>
        <taxon>Pseudomonadati</taxon>
        <taxon>Thermodesulfobacteriota</taxon>
        <taxon>Desulfobacteria</taxon>
        <taxon>Desulfobacterales</taxon>
        <taxon>Desulfococcaceae</taxon>
        <taxon>Desulfonema</taxon>
    </lineage>
</organism>
<reference evidence="1" key="1">
    <citation type="journal article" date="2021" name="Microb. Physiol.">
        <title>Proteogenomic Insights into the Physiology of Marine, Sulfate-Reducing, Filamentous Desulfonema limicola and Desulfonema magnum.</title>
        <authorList>
            <person name="Schnaars V."/>
            <person name="Wohlbrand L."/>
            <person name="Scheve S."/>
            <person name="Hinrichs C."/>
            <person name="Reinhardt R."/>
            <person name="Rabus R."/>
        </authorList>
    </citation>
    <scope>NUCLEOTIDE SEQUENCE</scope>
    <source>
        <strain evidence="1">4be13</strain>
    </source>
</reference>
<protein>
    <submittedName>
        <fullName evidence="1">Uncharacterized protein</fullName>
    </submittedName>
</protein>
<dbReference type="KEGG" id="dmm:dnm_094460"/>
<proteinExistence type="predicted"/>
<gene>
    <name evidence="1" type="ORF">dnm_094460</name>
</gene>
<evidence type="ECO:0000313" key="2">
    <source>
        <dbReference type="Proteomes" id="UP000663722"/>
    </source>
</evidence>
<dbReference type="EMBL" id="CP061800">
    <property type="protein sequence ID" value="QTA93345.1"/>
    <property type="molecule type" value="Genomic_DNA"/>
</dbReference>